<evidence type="ECO:0000313" key="4">
    <source>
        <dbReference type="Proteomes" id="UP001175000"/>
    </source>
</evidence>
<protein>
    <submittedName>
        <fullName evidence="3">Uncharacterized protein</fullName>
    </submittedName>
</protein>
<name>A0AA40C279_9PEZI</name>
<sequence length="345" mass="38731">MDLASIYFGFFLAVFVFTQAKVVQQTRIIWRHRRSLLNAYLVMIWVEAWVNFVFALITYLYLNGVIQGSLGFYVASVLLWAVQTQLLLQIVANRVSLIMLDPRKARKMRWGLFLAVGAINIAVAIIWVTAMMPGATPFQATLNIMFEKAEKSFFLVVDLGLNLYFLYLVRFRLIADGLSKYWTLFHFNAAIVLLSTSMDCLLLGFLSLSDPYLQFAPVAYIVKLHIELSNASLIAKVVRSSSTRPQVGMDASSGHNTKSHTKTDDAINPMTSRAIVTSSAPPLDETQRTWEEDFEARSGSSASNTHLAPYADEKGNGIMRTVETMVVVDCVDGYENRRRSVLLDA</sequence>
<keyword evidence="2" id="KW-1133">Transmembrane helix</keyword>
<feature type="region of interest" description="Disordered" evidence="1">
    <location>
        <begin position="245"/>
        <end position="265"/>
    </location>
</feature>
<feature type="transmembrane region" description="Helical" evidence="2">
    <location>
        <begin position="112"/>
        <end position="132"/>
    </location>
</feature>
<feature type="region of interest" description="Disordered" evidence="1">
    <location>
        <begin position="279"/>
        <end position="310"/>
    </location>
</feature>
<feature type="transmembrane region" description="Helical" evidence="2">
    <location>
        <begin position="181"/>
        <end position="206"/>
    </location>
</feature>
<gene>
    <name evidence="3" type="ORF">B0T14DRAFT_475756</name>
</gene>
<reference evidence="3" key="1">
    <citation type="submission" date="2023-06" db="EMBL/GenBank/DDBJ databases">
        <title>Genome-scale phylogeny and comparative genomics of the fungal order Sordariales.</title>
        <authorList>
            <consortium name="Lawrence Berkeley National Laboratory"/>
            <person name="Hensen N."/>
            <person name="Bonometti L."/>
            <person name="Westerberg I."/>
            <person name="Brannstrom I.O."/>
            <person name="Guillou S."/>
            <person name="Cros-Aarteil S."/>
            <person name="Calhoun S."/>
            <person name="Haridas S."/>
            <person name="Kuo A."/>
            <person name="Mondo S."/>
            <person name="Pangilinan J."/>
            <person name="Riley R."/>
            <person name="Labutti K."/>
            <person name="Andreopoulos B."/>
            <person name="Lipzen A."/>
            <person name="Chen C."/>
            <person name="Yanf M."/>
            <person name="Daum C."/>
            <person name="Ng V."/>
            <person name="Clum A."/>
            <person name="Steindorff A."/>
            <person name="Ohm R."/>
            <person name="Martin F."/>
            <person name="Silar P."/>
            <person name="Natvig D."/>
            <person name="Lalanne C."/>
            <person name="Gautier V."/>
            <person name="Ament-Velasquez S.L."/>
            <person name="Kruys A."/>
            <person name="Hutchinson M.I."/>
            <person name="Powell A.J."/>
            <person name="Barry K."/>
            <person name="Miller A.N."/>
            <person name="Grigoriev I.V."/>
            <person name="Debuchy R."/>
            <person name="Gladieux P."/>
            <person name="Thoren M.H."/>
            <person name="Johannesson H."/>
        </authorList>
    </citation>
    <scope>NUCLEOTIDE SEQUENCE</scope>
    <source>
        <strain evidence="3">CBS 606.72</strain>
    </source>
</reference>
<evidence type="ECO:0000313" key="3">
    <source>
        <dbReference type="EMBL" id="KAK0622656.1"/>
    </source>
</evidence>
<keyword evidence="2" id="KW-0472">Membrane</keyword>
<evidence type="ECO:0000256" key="1">
    <source>
        <dbReference type="SAM" id="MobiDB-lite"/>
    </source>
</evidence>
<dbReference type="PANTHER" id="PTHR35179:SF1">
    <property type="entry name" value="INTEGRAL MEMBRANE PROTEIN"/>
    <property type="match status" value="1"/>
</dbReference>
<dbReference type="Proteomes" id="UP001175000">
    <property type="component" value="Unassembled WGS sequence"/>
</dbReference>
<evidence type="ECO:0000256" key="2">
    <source>
        <dbReference type="SAM" id="Phobius"/>
    </source>
</evidence>
<organism evidence="3 4">
    <name type="scientific">Immersiella caudata</name>
    <dbReference type="NCBI Taxonomy" id="314043"/>
    <lineage>
        <taxon>Eukaryota</taxon>
        <taxon>Fungi</taxon>
        <taxon>Dikarya</taxon>
        <taxon>Ascomycota</taxon>
        <taxon>Pezizomycotina</taxon>
        <taxon>Sordariomycetes</taxon>
        <taxon>Sordariomycetidae</taxon>
        <taxon>Sordariales</taxon>
        <taxon>Lasiosphaeriaceae</taxon>
        <taxon>Immersiella</taxon>
    </lineage>
</organism>
<feature type="transmembrane region" description="Helical" evidence="2">
    <location>
        <begin position="6"/>
        <end position="23"/>
    </location>
</feature>
<dbReference type="AlphaFoldDB" id="A0AA40C279"/>
<proteinExistence type="predicted"/>
<dbReference type="PANTHER" id="PTHR35179">
    <property type="entry name" value="PROTEIN CBG02620"/>
    <property type="match status" value="1"/>
</dbReference>
<feature type="transmembrane region" description="Helical" evidence="2">
    <location>
        <begin position="152"/>
        <end position="169"/>
    </location>
</feature>
<keyword evidence="4" id="KW-1185">Reference proteome</keyword>
<dbReference type="EMBL" id="JAULSU010000003">
    <property type="protein sequence ID" value="KAK0622656.1"/>
    <property type="molecule type" value="Genomic_DNA"/>
</dbReference>
<feature type="transmembrane region" description="Helical" evidence="2">
    <location>
        <begin position="35"/>
        <end position="60"/>
    </location>
</feature>
<comment type="caution">
    <text evidence="3">The sequence shown here is derived from an EMBL/GenBank/DDBJ whole genome shotgun (WGS) entry which is preliminary data.</text>
</comment>
<accession>A0AA40C279</accession>
<feature type="transmembrane region" description="Helical" evidence="2">
    <location>
        <begin position="72"/>
        <end position="91"/>
    </location>
</feature>
<keyword evidence="2" id="KW-0812">Transmembrane</keyword>